<evidence type="ECO:0000313" key="3">
    <source>
        <dbReference type="Proteomes" id="UP001459277"/>
    </source>
</evidence>
<accession>A0AAW2C7B7</accession>
<reference evidence="2 3" key="1">
    <citation type="submission" date="2024-01" db="EMBL/GenBank/DDBJ databases">
        <title>A telomere-to-telomere, gap-free genome of sweet tea (Lithocarpus litseifolius).</title>
        <authorList>
            <person name="Zhou J."/>
        </authorList>
    </citation>
    <scope>NUCLEOTIDE SEQUENCE [LARGE SCALE GENOMIC DNA]</scope>
    <source>
        <strain evidence="2">Zhou-2022a</strain>
        <tissue evidence="2">Leaf</tissue>
    </source>
</reference>
<comment type="caution">
    <text evidence="2">The sequence shown here is derived from an EMBL/GenBank/DDBJ whole genome shotgun (WGS) entry which is preliminary data.</text>
</comment>
<proteinExistence type="predicted"/>
<dbReference type="EMBL" id="JAZDWU010000008">
    <property type="protein sequence ID" value="KAK9993568.1"/>
    <property type="molecule type" value="Genomic_DNA"/>
</dbReference>
<feature type="region of interest" description="Disordered" evidence="1">
    <location>
        <begin position="156"/>
        <end position="177"/>
    </location>
</feature>
<dbReference type="AlphaFoldDB" id="A0AAW2C7B7"/>
<name>A0AAW2C7B7_9ROSI</name>
<sequence>MGDIDGILGHGDLDHGDFIPYKDRMFSLETVQLHIGGAREGKCLNTTIFPSNLRCLAYIMLFNLYPIRKLTTINNAKSIFLMELRKKTYIDIDAHVYTIIAEATRTTSRAKLVFLSLIMRILHEKGVETPQDISLMSVPPSINSQTILRSRVRLPNDEQADEIEQAPLADTETEAEE</sequence>
<evidence type="ECO:0000313" key="2">
    <source>
        <dbReference type="EMBL" id="KAK9993568.1"/>
    </source>
</evidence>
<organism evidence="2 3">
    <name type="scientific">Lithocarpus litseifolius</name>
    <dbReference type="NCBI Taxonomy" id="425828"/>
    <lineage>
        <taxon>Eukaryota</taxon>
        <taxon>Viridiplantae</taxon>
        <taxon>Streptophyta</taxon>
        <taxon>Embryophyta</taxon>
        <taxon>Tracheophyta</taxon>
        <taxon>Spermatophyta</taxon>
        <taxon>Magnoliopsida</taxon>
        <taxon>eudicotyledons</taxon>
        <taxon>Gunneridae</taxon>
        <taxon>Pentapetalae</taxon>
        <taxon>rosids</taxon>
        <taxon>fabids</taxon>
        <taxon>Fagales</taxon>
        <taxon>Fagaceae</taxon>
        <taxon>Lithocarpus</taxon>
    </lineage>
</organism>
<keyword evidence="3" id="KW-1185">Reference proteome</keyword>
<gene>
    <name evidence="2" type="ORF">SO802_023271</name>
</gene>
<evidence type="ECO:0000256" key="1">
    <source>
        <dbReference type="SAM" id="MobiDB-lite"/>
    </source>
</evidence>
<dbReference type="Proteomes" id="UP001459277">
    <property type="component" value="Unassembled WGS sequence"/>
</dbReference>
<protein>
    <submittedName>
        <fullName evidence="2">Uncharacterized protein</fullName>
    </submittedName>
</protein>